<sequence>MEMEVICISSDESDSQKENKKKSSLLKSAENGNSLQTKADISPSNDEKVEENHFKRKISQISEAVRSLSCSNAEKRRKLSKTSEVDDNSLAKPNCILQSNKKQEVTVEMPKLVVKERKKISYVAHDIFPQFISLCLSKSHEGDMVKIVDRLKRNYEKLDAVYAGSKSFALFLNDKREAIVNSNSGLLYVCIEEVLIEMRKMIKEQSRRKPTNNSIAYDAIPSTSYAANKVNNTAESEDNEDDDTYMKSETRKKIQIIRTAMKKCEIKIKKFEEAEVDFDDEADSNYIKMERYKQKMVELYSKYCELTGCDVDAGRSYLRPKNISTTQIVAVDHAITNFINSKISKRNQLKNGKKLGSFTNNLIFPDYRDILECVSRCNDRRNLSLNKKKQKSLAKKAFVEIGELLQRARRNDYWDTFSLYLENQEEDPAIKDKVLAQKLAHNRIEGDKRLAAVFEQYTKKQEELKDQAADSGTTTEDESDMDDYDKDDDDKDEYKDNDTQSIYTLSTEVDTSDENIDEIIPNDVLPAERSKSPANVSRDTSRIAPGKIETSVPQERCIKRAETKTSARESDVSNKSQSKTVIIEEKVSRAIVVSRNAIGTVAKTPEDSLPTSTTNCADTTGETEEHVAEMMIEDVSKVITDSAAEVISKDGTKVLRKSAPEIITGDIAKVKVTTAVVEEEVTEATEETVTEVLNTEVSGDKLADDAQRQPLLRVRSFAKPPTTWDDGRQGKTSKSGSGQENTPKTSSQNKDVIDLTDESSEPAPASAGATKFTIQLGNKIVPLRSKHQTLILPTGSNIISVQNITNNYLKVDMRTGEIIAPVREVQPSKLIRVPSTQTASTVRQGQLQNASVTTTTSEGPAKRPETVKRNDIIRILPKTIVMKQPDRKVIPKQQQVRALPLIIPK</sequence>
<dbReference type="InterPro" id="IPR038298">
    <property type="entry name" value="Daxx_N_sf"/>
</dbReference>
<feature type="compositionally biased region" description="Polar residues" evidence="10">
    <location>
        <begin position="499"/>
        <end position="509"/>
    </location>
</feature>
<feature type="compositionally biased region" description="Polar residues" evidence="10">
    <location>
        <begin position="836"/>
        <end position="858"/>
    </location>
</feature>
<keyword evidence="6" id="KW-0053">Apoptosis</keyword>
<dbReference type="AlphaFoldDB" id="A0A6P3XK15"/>
<keyword evidence="12" id="KW-1185">Reference proteome</keyword>
<evidence type="ECO:0000256" key="3">
    <source>
        <dbReference type="ARBA" id="ARBA00004496"/>
    </source>
</evidence>
<evidence type="ECO:0000256" key="6">
    <source>
        <dbReference type="ARBA" id="ARBA00022703"/>
    </source>
</evidence>
<keyword evidence="5" id="KW-0963">Cytoplasm</keyword>
<keyword evidence="9" id="KW-0539">Nucleus</keyword>
<evidence type="ECO:0000259" key="11">
    <source>
        <dbReference type="Pfam" id="PF20920"/>
    </source>
</evidence>
<evidence type="ECO:0000313" key="13">
    <source>
        <dbReference type="RefSeq" id="XP_014478354.1"/>
    </source>
</evidence>
<comment type="subcellular location">
    <subcellularLocation>
        <location evidence="2">Chromosome</location>
    </subcellularLocation>
    <subcellularLocation>
        <location evidence="3">Cytoplasm</location>
    </subcellularLocation>
    <subcellularLocation>
        <location evidence="1">Nucleus</location>
    </subcellularLocation>
</comment>
<dbReference type="GO" id="GO:0003714">
    <property type="term" value="F:transcription corepressor activity"/>
    <property type="evidence" value="ECO:0007669"/>
    <property type="project" value="TreeGrafter"/>
</dbReference>
<name>A0A6P3XK15_DINQU</name>
<evidence type="ECO:0000256" key="1">
    <source>
        <dbReference type="ARBA" id="ARBA00004123"/>
    </source>
</evidence>
<dbReference type="PANTHER" id="PTHR12766">
    <property type="entry name" value="DEATH DOMAIN-ASSOCIATED PROTEIN 6 DAXX"/>
    <property type="match status" value="1"/>
</dbReference>
<dbReference type="RefSeq" id="XP_014478354.1">
    <property type="nucleotide sequence ID" value="XM_014622868.1"/>
</dbReference>
<dbReference type="GO" id="GO:0042393">
    <property type="term" value="F:histone binding"/>
    <property type="evidence" value="ECO:0007669"/>
    <property type="project" value="InterPro"/>
</dbReference>
<gene>
    <name evidence="13" type="primary">LOC106746336</name>
</gene>
<keyword evidence="7" id="KW-0175">Coiled coil</keyword>
<dbReference type="GO" id="GO:0005737">
    <property type="term" value="C:cytoplasm"/>
    <property type="evidence" value="ECO:0007669"/>
    <property type="project" value="UniProtKB-SubCell"/>
</dbReference>
<dbReference type="Gene3D" id="1.20.58.2170">
    <property type="match status" value="1"/>
</dbReference>
<feature type="region of interest" description="Disordered" evidence="10">
    <location>
        <begin position="1"/>
        <end position="52"/>
    </location>
</feature>
<dbReference type="InterPro" id="IPR046426">
    <property type="entry name" value="DAXX_histone-bd_sf"/>
</dbReference>
<feature type="compositionally biased region" description="Polar residues" evidence="10">
    <location>
        <begin position="30"/>
        <end position="44"/>
    </location>
</feature>
<evidence type="ECO:0000256" key="8">
    <source>
        <dbReference type="ARBA" id="ARBA00023186"/>
    </source>
</evidence>
<keyword evidence="4" id="KW-0158">Chromosome</keyword>
<evidence type="ECO:0000313" key="12">
    <source>
        <dbReference type="Proteomes" id="UP000515204"/>
    </source>
</evidence>
<dbReference type="CTD" id="1616"/>
<dbReference type="Gene3D" id="1.10.8.810">
    <property type="entry name" value="Daxx helical bundle domain"/>
    <property type="match status" value="1"/>
</dbReference>
<evidence type="ECO:0000256" key="9">
    <source>
        <dbReference type="ARBA" id="ARBA00023242"/>
    </source>
</evidence>
<dbReference type="InterPro" id="IPR046378">
    <property type="entry name" value="DAXX_histone-bd"/>
</dbReference>
<feature type="region of interest" description="Disordered" evidence="10">
    <location>
        <begin position="836"/>
        <end position="863"/>
    </location>
</feature>
<dbReference type="Proteomes" id="UP000515204">
    <property type="component" value="Unplaced"/>
</dbReference>
<dbReference type="GO" id="GO:0050681">
    <property type="term" value="F:nuclear androgen receptor binding"/>
    <property type="evidence" value="ECO:0007669"/>
    <property type="project" value="TreeGrafter"/>
</dbReference>
<evidence type="ECO:0000256" key="4">
    <source>
        <dbReference type="ARBA" id="ARBA00022454"/>
    </source>
</evidence>
<feature type="region of interest" description="Disordered" evidence="10">
    <location>
        <begin position="462"/>
        <end position="548"/>
    </location>
</feature>
<dbReference type="GO" id="GO:0005694">
    <property type="term" value="C:chromosome"/>
    <property type="evidence" value="ECO:0007669"/>
    <property type="project" value="UniProtKB-SubCell"/>
</dbReference>
<dbReference type="CDD" id="cd13150">
    <property type="entry name" value="DAXX_histone_binding"/>
    <property type="match status" value="1"/>
</dbReference>
<dbReference type="GO" id="GO:0003713">
    <property type="term" value="F:transcription coactivator activity"/>
    <property type="evidence" value="ECO:0007669"/>
    <property type="project" value="TreeGrafter"/>
</dbReference>
<protein>
    <submittedName>
        <fullName evidence="13">Uncharacterized protein LOC106746336</fullName>
    </submittedName>
</protein>
<evidence type="ECO:0000256" key="10">
    <source>
        <dbReference type="SAM" id="MobiDB-lite"/>
    </source>
</evidence>
<feature type="compositionally biased region" description="Acidic residues" evidence="10">
    <location>
        <begin position="475"/>
        <end position="491"/>
    </location>
</feature>
<feature type="compositionally biased region" description="Polar residues" evidence="10">
    <location>
        <begin position="730"/>
        <end position="750"/>
    </location>
</feature>
<evidence type="ECO:0000256" key="2">
    <source>
        <dbReference type="ARBA" id="ARBA00004286"/>
    </source>
</evidence>
<dbReference type="PANTHER" id="PTHR12766:SF7">
    <property type="entry name" value="DEATH DOMAIN-ASSOCIATED PROTEIN 6"/>
    <property type="match status" value="1"/>
</dbReference>
<dbReference type="GeneID" id="106746336"/>
<proteinExistence type="predicted"/>
<accession>A0A6P3XK15</accession>
<feature type="region of interest" description="Disordered" evidence="10">
    <location>
        <begin position="700"/>
        <end position="752"/>
    </location>
</feature>
<reference evidence="13" key="1">
    <citation type="submission" date="2025-08" db="UniProtKB">
        <authorList>
            <consortium name="RefSeq"/>
        </authorList>
    </citation>
    <scope>IDENTIFICATION</scope>
</reference>
<dbReference type="KEGG" id="dqu:106746336"/>
<evidence type="ECO:0000256" key="7">
    <source>
        <dbReference type="ARBA" id="ARBA00023054"/>
    </source>
</evidence>
<keyword evidence="8" id="KW-0143">Chaperone</keyword>
<evidence type="ECO:0000256" key="5">
    <source>
        <dbReference type="ARBA" id="ARBA00022490"/>
    </source>
</evidence>
<dbReference type="OrthoDB" id="7492809at2759"/>
<dbReference type="Pfam" id="PF20920">
    <property type="entry name" value="DAXX_hist_bd"/>
    <property type="match status" value="1"/>
</dbReference>
<organism evidence="12 13">
    <name type="scientific">Dinoponera quadriceps</name>
    <name type="common">South American ant</name>
    <dbReference type="NCBI Taxonomy" id="609295"/>
    <lineage>
        <taxon>Eukaryota</taxon>
        <taxon>Metazoa</taxon>
        <taxon>Ecdysozoa</taxon>
        <taxon>Arthropoda</taxon>
        <taxon>Hexapoda</taxon>
        <taxon>Insecta</taxon>
        <taxon>Pterygota</taxon>
        <taxon>Neoptera</taxon>
        <taxon>Endopterygota</taxon>
        <taxon>Hymenoptera</taxon>
        <taxon>Apocrita</taxon>
        <taxon>Aculeata</taxon>
        <taxon>Formicoidea</taxon>
        <taxon>Formicidae</taxon>
        <taxon>Ponerinae</taxon>
        <taxon>Ponerini</taxon>
        <taxon>Dinoponera</taxon>
    </lineage>
</organism>
<dbReference type="GO" id="GO:0016605">
    <property type="term" value="C:PML body"/>
    <property type="evidence" value="ECO:0007669"/>
    <property type="project" value="TreeGrafter"/>
</dbReference>
<dbReference type="GO" id="GO:0006915">
    <property type="term" value="P:apoptotic process"/>
    <property type="evidence" value="ECO:0007669"/>
    <property type="project" value="UniProtKB-KW"/>
</dbReference>
<feature type="domain" description="Daxx histone-binding" evidence="11">
    <location>
        <begin position="376"/>
        <end position="459"/>
    </location>
</feature>